<accession>A0A5N6F8T5</accession>
<evidence type="ECO:0008006" key="3">
    <source>
        <dbReference type="Google" id="ProtNLM"/>
    </source>
</evidence>
<sequence>MNVDMVTVFVKNPDGPLVLEMKGYETVKELRKRAMDVLHLPPIDGVNVYMDQLCLPAEDQLNAHQGLGDGTLYVRFGLPREILYEYATIVCACSGNTTITLGEGRTVPLWEYMEPVLDSLRPSRPIQRE</sequence>
<dbReference type="EMBL" id="ML733391">
    <property type="protein sequence ID" value="KAB8226288.1"/>
    <property type="molecule type" value="Genomic_DNA"/>
</dbReference>
<evidence type="ECO:0000313" key="1">
    <source>
        <dbReference type="EMBL" id="KAB8226288.1"/>
    </source>
</evidence>
<organism evidence="1 2">
    <name type="scientific">Aspergillus novoparasiticus</name>
    <dbReference type="NCBI Taxonomy" id="986946"/>
    <lineage>
        <taxon>Eukaryota</taxon>
        <taxon>Fungi</taxon>
        <taxon>Dikarya</taxon>
        <taxon>Ascomycota</taxon>
        <taxon>Pezizomycotina</taxon>
        <taxon>Eurotiomycetes</taxon>
        <taxon>Eurotiomycetidae</taxon>
        <taxon>Eurotiales</taxon>
        <taxon>Aspergillaceae</taxon>
        <taxon>Aspergillus</taxon>
        <taxon>Aspergillus subgen. Circumdati</taxon>
    </lineage>
</organism>
<gene>
    <name evidence="1" type="ORF">BDV33DRAFT_197284</name>
</gene>
<reference evidence="1 2" key="1">
    <citation type="submission" date="2019-04" db="EMBL/GenBank/DDBJ databases">
        <title>Fungal friends and foes A comparative genomics study of 23 Aspergillus species from section Flavi.</title>
        <authorList>
            <consortium name="DOE Joint Genome Institute"/>
            <person name="Kjaerbolling I."/>
            <person name="Vesth T.C."/>
            <person name="Frisvad J.C."/>
            <person name="Nybo J.L."/>
            <person name="Theobald S."/>
            <person name="Kildgaard S."/>
            <person name="Petersen T.I."/>
            <person name="Kuo A."/>
            <person name="Sato A."/>
            <person name="Lyhne E.K."/>
            <person name="Kogle M.E."/>
            <person name="Wiebenga A."/>
            <person name="Kun R.S."/>
            <person name="Lubbers R.J."/>
            <person name="Makela M.R."/>
            <person name="Barry K."/>
            <person name="Chovatia M."/>
            <person name="Clum A."/>
            <person name="Daum C."/>
            <person name="Haridas S."/>
            <person name="He G."/>
            <person name="LaButti K."/>
            <person name="Lipzen A."/>
            <person name="Mondo S."/>
            <person name="Pangilinan J."/>
            <person name="Riley R."/>
            <person name="Salamov A."/>
            <person name="Simmons B.A."/>
            <person name="Magnuson J.K."/>
            <person name="Henrissat B."/>
            <person name="Mortensen U.H."/>
            <person name="Larsen T.O."/>
            <person name="De vries R.P."/>
            <person name="Grigoriev I.V."/>
            <person name="Machida M."/>
            <person name="Baker S.E."/>
            <person name="Andersen M.R."/>
        </authorList>
    </citation>
    <scope>NUCLEOTIDE SEQUENCE [LARGE SCALE GENOMIC DNA]</scope>
    <source>
        <strain evidence="1 2">CBS 126849</strain>
    </source>
</reference>
<evidence type="ECO:0000313" key="2">
    <source>
        <dbReference type="Proteomes" id="UP000326799"/>
    </source>
</evidence>
<dbReference type="AlphaFoldDB" id="A0A5N6F8T5"/>
<protein>
    <recommendedName>
        <fullName evidence="3">Ubiquitin-like domain-containing protein</fullName>
    </recommendedName>
</protein>
<keyword evidence="2" id="KW-1185">Reference proteome</keyword>
<proteinExistence type="predicted"/>
<name>A0A5N6F8T5_9EURO</name>
<dbReference type="Proteomes" id="UP000326799">
    <property type="component" value="Unassembled WGS sequence"/>
</dbReference>